<dbReference type="STRING" id="1423351.A0A074RUN4"/>
<dbReference type="OrthoDB" id="2269034at2759"/>
<dbReference type="Gene3D" id="3.80.10.10">
    <property type="entry name" value="Ribonuclease Inhibitor"/>
    <property type="match status" value="1"/>
</dbReference>
<dbReference type="SUPFAM" id="SSF52047">
    <property type="entry name" value="RNI-like"/>
    <property type="match status" value="1"/>
</dbReference>
<evidence type="ECO:0000313" key="1">
    <source>
        <dbReference type="EMBL" id="KEP50801.1"/>
    </source>
</evidence>
<accession>A0A074RUN4</accession>
<reference evidence="1 2" key="1">
    <citation type="submission" date="2013-12" db="EMBL/GenBank/DDBJ databases">
        <authorList>
            <person name="Cubeta M."/>
            <person name="Pakala S."/>
            <person name="Fedorova N."/>
            <person name="Thomas E."/>
            <person name="Dean R."/>
            <person name="Jabaji S."/>
            <person name="Neate S."/>
            <person name="Toda T."/>
            <person name="Tavantzis S."/>
            <person name="Vilgalys R."/>
            <person name="Bharathan N."/>
            <person name="Pakala S."/>
            <person name="Losada L.S."/>
            <person name="Zafar N."/>
            <person name="Nierman W."/>
        </authorList>
    </citation>
    <scope>NUCLEOTIDE SEQUENCE [LARGE SCALE GENOMIC DNA]</scope>
    <source>
        <strain evidence="1 2">123E</strain>
    </source>
</reference>
<gene>
    <name evidence="1" type="ORF">V565_073210</name>
</gene>
<evidence type="ECO:0000313" key="2">
    <source>
        <dbReference type="Proteomes" id="UP000027456"/>
    </source>
</evidence>
<keyword evidence="2" id="KW-1185">Reference proteome</keyword>
<comment type="caution">
    <text evidence="1">The sequence shown here is derived from an EMBL/GenBank/DDBJ whole genome shotgun (WGS) entry which is preliminary data.</text>
</comment>
<dbReference type="AlphaFoldDB" id="A0A074RUN4"/>
<dbReference type="EMBL" id="AZST01000220">
    <property type="protein sequence ID" value="KEP50801.1"/>
    <property type="molecule type" value="Genomic_DNA"/>
</dbReference>
<name>A0A074RUN4_9AGAM</name>
<protein>
    <submittedName>
        <fullName evidence="1">F-box-like domain protein</fullName>
    </submittedName>
</protein>
<dbReference type="InterPro" id="IPR032675">
    <property type="entry name" value="LRR_dom_sf"/>
</dbReference>
<dbReference type="Proteomes" id="UP000027456">
    <property type="component" value="Unassembled WGS sequence"/>
</dbReference>
<dbReference type="HOGENOM" id="CLU_794888_0_0_1"/>
<sequence>MDLFEAILGCWIEFGHPGSTKSLTLRRPNPIAIMAHPALGQQHDLLIGRLQARYCSKRFTQLLLPLRTLRLRNVCIGWDSAAHRGLTELNLEAIPEWTGLTICQLIEMLRASPKLSLLKLSRVNLLDNYTEYEGVPEPIHLGNLECLGLLGASPTVLQRLLPLITPGTNPLYMSLSLYDQELIQTQVQSFLERSNVLALYLDIGSYTWASALLEHLPHLRSLAIRSYEFSWDSFLKPSPDEVAPICVPLLESLYFIGCRVNLGALQKVVAARSTTLRSLKLWRIRLYADRISDIPDGDVLDTLANLIPHVQRSTNLGDYPVLGWPACDEHKGRNVLIRPGMFIVECVSP</sequence>
<proteinExistence type="predicted"/>
<organism evidence="1 2">
    <name type="scientific">Rhizoctonia solani 123E</name>
    <dbReference type="NCBI Taxonomy" id="1423351"/>
    <lineage>
        <taxon>Eukaryota</taxon>
        <taxon>Fungi</taxon>
        <taxon>Dikarya</taxon>
        <taxon>Basidiomycota</taxon>
        <taxon>Agaricomycotina</taxon>
        <taxon>Agaricomycetes</taxon>
        <taxon>Cantharellales</taxon>
        <taxon>Ceratobasidiaceae</taxon>
        <taxon>Rhizoctonia</taxon>
    </lineage>
</organism>